<dbReference type="EMBL" id="JH688128">
    <property type="protein sequence ID" value="EJD33656.1"/>
    <property type="molecule type" value="Genomic_DNA"/>
</dbReference>
<protein>
    <submittedName>
        <fullName evidence="1">Uncharacterized protein</fullName>
    </submittedName>
</protein>
<keyword evidence="2" id="KW-1185">Reference proteome</keyword>
<proteinExistence type="predicted"/>
<dbReference type="Proteomes" id="UP000006514">
    <property type="component" value="Unassembled WGS sequence"/>
</dbReference>
<organism evidence="1 2">
    <name type="scientific">Auricularia subglabra (strain TFB-10046 / SS5)</name>
    <name type="common">White-rot fungus</name>
    <name type="synonym">Auricularia delicata (strain TFB10046)</name>
    <dbReference type="NCBI Taxonomy" id="717982"/>
    <lineage>
        <taxon>Eukaryota</taxon>
        <taxon>Fungi</taxon>
        <taxon>Dikarya</taxon>
        <taxon>Basidiomycota</taxon>
        <taxon>Agaricomycotina</taxon>
        <taxon>Agaricomycetes</taxon>
        <taxon>Auriculariales</taxon>
        <taxon>Auriculariaceae</taxon>
        <taxon>Auricularia</taxon>
    </lineage>
</organism>
<sequence length="351" mass="37255">MPTRSALADFDFLASVFVSLPPAMQFEPRGFAVPTPISWLARPRDAVEPVQRAAGSLSAVPVAAHLTGTRSQCIGNAVRDADLAHVGGTAVTLCGTAPLAGSGASRPALRTLHTSWMRPARSGVAYDSRDARAPRGVVSDIRQLSSRLTCSGGRLAATVQQPWLSLARRRPLNRKAALSRHATPFFAPALPSDFSHPKSALSLSGDRLPSRSRSVNSGLHANAFPIADPTPFLSPRAFLSRPRKPNCAEKLLGATASCEAAIDVAWPKSRLPPSAEQRRADFFASHLQFALRAPIDGLRFGLLASCLPIATVDPLSAAGDRRFCRLDCKTGFLGDSADEVFGIAVGDDPTH</sequence>
<evidence type="ECO:0000313" key="2">
    <source>
        <dbReference type="Proteomes" id="UP000006514"/>
    </source>
</evidence>
<reference evidence="2" key="1">
    <citation type="journal article" date="2012" name="Science">
        <title>The Paleozoic origin of enzymatic lignin decomposition reconstructed from 31 fungal genomes.</title>
        <authorList>
            <person name="Floudas D."/>
            <person name="Binder M."/>
            <person name="Riley R."/>
            <person name="Barry K."/>
            <person name="Blanchette R.A."/>
            <person name="Henrissat B."/>
            <person name="Martinez A.T."/>
            <person name="Otillar R."/>
            <person name="Spatafora J.W."/>
            <person name="Yadav J.S."/>
            <person name="Aerts A."/>
            <person name="Benoit I."/>
            <person name="Boyd A."/>
            <person name="Carlson A."/>
            <person name="Copeland A."/>
            <person name="Coutinho P.M."/>
            <person name="de Vries R.P."/>
            <person name="Ferreira P."/>
            <person name="Findley K."/>
            <person name="Foster B."/>
            <person name="Gaskell J."/>
            <person name="Glotzer D."/>
            <person name="Gorecki P."/>
            <person name="Heitman J."/>
            <person name="Hesse C."/>
            <person name="Hori C."/>
            <person name="Igarashi K."/>
            <person name="Jurgens J.A."/>
            <person name="Kallen N."/>
            <person name="Kersten P."/>
            <person name="Kohler A."/>
            <person name="Kuees U."/>
            <person name="Kumar T.K.A."/>
            <person name="Kuo A."/>
            <person name="LaButti K."/>
            <person name="Larrondo L.F."/>
            <person name="Lindquist E."/>
            <person name="Ling A."/>
            <person name="Lombard V."/>
            <person name="Lucas S."/>
            <person name="Lundell T."/>
            <person name="Martin R."/>
            <person name="McLaughlin D.J."/>
            <person name="Morgenstern I."/>
            <person name="Morin E."/>
            <person name="Murat C."/>
            <person name="Nagy L.G."/>
            <person name="Nolan M."/>
            <person name="Ohm R.A."/>
            <person name="Patyshakuliyeva A."/>
            <person name="Rokas A."/>
            <person name="Ruiz-Duenas F.J."/>
            <person name="Sabat G."/>
            <person name="Salamov A."/>
            <person name="Samejima M."/>
            <person name="Schmutz J."/>
            <person name="Slot J.C."/>
            <person name="St John F."/>
            <person name="Stenlid J."/>
            <person name="Sun H."/>
            <person name="Sun S."/>
            <person name="Syed K."/>
            <person name="Tsang A."/>
            <person name="Wiebenga A."/>
            <person name="Young D."/>
            <person name="Pisabarro A."/>
            <person name="Eastwood D.C."/>
            <person name="Martin F."/>
            <person name="Cullen D."/>
            <person name="Grigoriev I.V."/>
            <person name="Hibbett D.S."/>
        </authorList>
    </citation>
    <scope>NUCLEOTIDE SEQUENCE [LARGE SCALE GENOMIC DNA]</scope>
    <source>
        <strain evidence="2">TFB10046</strain>
    </source>
</reference>
<dbReference type="KEGG" id="adl:AURDEDRAFT_177254"/>
<dbReference type="InParanoid" id="J0CTL5"/>
<dbReference type="AlphaFoldDB" id="J0CTL5"/>
<name>J0CTL5_AURST</name>
<gene>
    <name evidence="1" type="ORF">AURDEDRAFT_177254</name>
</gene>
<accession>J0CTL5</accession>
<evidence type="ECO:0000313" key="1">
    <source>
        <dbReference type="EMBL" id="EJD33656.1"/>
    </source>
</evidence>